<name>A0A803QB38_CANSA</name>
<dbReference type="PANTHER" id="PTHR45432">
    <property type="entry name" value="CHAPERONE PROTEIN DNAJ 11, CHLOROPLASTIC-LIKE"/>
    <property type="match status" value="1"/>
</dbReference>
<feature type="domain" description="J" evidence="2">
    <location>
        <begin position="65"/>
        <end position="133"/>
    </location>
</feature>
<dbReference type="Pfam" id="PF00226">
    <property type="entry name" value="DnaJ"/>
    <property type="match status" value="1"/>
</dbReference>
<evidence type="ECO:0000256" key="1">
    <source>
        <dbReference type="SAM" id="MobiDB-lite"/>
    </source>
</evidence>
<feature type="region of interest" description="Disordered" evidence="1">
    <location>
        <begin position="25"/>
        <end position="48"/>
    </location>
</feature>
<dbReference type="Gene3D" id="1.10.287.110">
    <property type="entry name" value="DnaJ domain"/>
    <property type="match status" value="1"/>
</dbReference>
<reference evidence="3" key="2">
    <citation type="submission" date="2021-03" db="UniProtKB">
        <authorList>
            <consortium name="EnsemblPlants"/>
        </authorList>
    </citation>
    <scope>IDENTIFICATION</scope>
</reference>
<dbReference type="Proteomes" id="UP000596661">
    <property type="component" value="Chromosome 8"/>
</dbReference>
<dbReference type="InterPro" id="IPR018253">
    <property type="entry name" value="DnaJ_domain_CS"/>
</dbReference>
<reference evidence="3" key="1">
    <citation type="submission" date="2018-11" db="EMBL/GenBank/DDBJ databases">
        <authorList>
            <person name="Grassa J C."/>
        </authorList>
    </citation>
    <scope>NUCLEOTIDE SEQUENCE [LARGE SCALE GENOMIC DNA]</scope>
</reference>
<feature type="compositionally biased region" description="Low complexity" evidence="1">
    <location>
        <begin position="29"/>
        <end position="39"/>
    </location>
</feature>
<dbReference type="Gramene" id="evm.model.08.39">
    <property type="protein sequence ID" value="cds.evm.model.08.39"/>
    <property type="gene ID" value="evm.TU.08.39"/>
</dbReference>
<dbReference type="AlphaFoldDB" id="A0A803QB38"/>
<dbReference type="OMA" id="HYSTRRW"/>
<evidence type="ECO:0000313" key="3">
    <source>
        <dbReference type="EnsemblPlants" id="cds.evm.model.08.39"/>
    </source>
</evidence>
<dbReference type="EnsemblPlants" id="evm.model.08.39">
    <property type="protein sequence ID" value="cds.evm.model.08.39"/>
    <property type="gene ID" value="evm.TU.08.39"/>
</dbReference>
<organism evidence="3 4">
    <name type="scientific">Cannabis sativa</name>
    <name type="common">Hemp</name>
    <name type="synonym">Marijuana</name>
    <dbReference type="NCBI Taxonomy" id="3483"/>
    <lineage>
        <taxon>Eukaryota</taxon>
        <taxon>Viridiplantae</taxon>
        <taxon>Streptophyta</taxon>
        <taxon>Embryophyta</taxon>
        <taxon>Tracheophyta</taxon>
        <taxon>Spermatophyta</taxon>
        <taxon>Magnoliopsida</taxon>
        <taxon>eudicotyledons</taxon>
        <taxon>Gunneridae</taxon>
        <taxon>Pentapetalae</taxon>
        <taxon>rosids</taxon>
        <taxon>fabids</taxon>
        <taxon>Rosales</taxon>
        <taxon>Cannabaceae</taxon>
        <taxon>Cannabis</taxon>
    </lineage>
</organism>
<dbReference type="PRINTS" id="PR00625">
    <property type="entry name" value="JDOMAIN"/>
</dbReference>
<dbReference type="PANTHER" id="PTHR45432:SF2">
    <property type="entry name" value="CHAPERONE PROTEIN DNAJ 11, CHLOROPLASTIC"/>
    <property type="match status" value="1"/>
</dbReference>
<dbReference type="SUPFAM" id="SSF46565">
    <property type="entry name" value="Chaperone J-domain"/>
    <property type="match status" value="1"/>
</dbReference>
<protein>
    <recommendedName>
        <fullName evidence="2">J domain-containing protein</fullName>
    </recommendedName>
</protein>
<sequence length="163" mass="18268">MSQTLTLVLPTLFLSPENRLNSAPFLKFPSSPSSSSSSNRSRRSSAVKAFTVTERPRVKSTITGSFYDVLRVKHNASQTEIKMAYRNLAKLYHPDVAEDEDDSISDGLDFIEIHNAYATLSDPSARAMYDLSLGNHFQRSPLSSSSSYGFTSSTRRWETDQCW</sequence>
<dbReference type="EMBL" id="UZAU01000678">
    <property type="status" value="NOT_ANNOTATED_CDS"/>
    <property type="molecule type" value="Genomic_DNA"/>
</dbReference>
<dbReference type="InterPro" id="IPR001623">
    <property type="entry name" value="DnaJ_domain"/>
</dbReference>
<dbReference type="PROSITE" id="PS50076">
    <property type="entry name" value="DNAJ_2"/>
    <property type="match status" value="1"/>
</dbReference>
<evidence type="ECO:0000313" key="4">
    <source>
        <dbReference type="Proteomes" id="UP000596661"/>
    </source>
</evidence>
<accession>A0A803QB38</accession>
<dbReference type="PROSITE" id="PS00636">
    <property type="entry name" value="DNAJ_1"/>
    <property type="match status" value="1"/>
</dbReference>
<dbReference type="OrthoDB" id="445556at2759"/>
<proteinExistence type="predicted"/>
<dbReference type="SMART" id="SM00271">
    <property type="entry name" value="DnaJ"/>
    <property type="match status" value="1"/>
</dbReference>
<dbReference type="CDD" id="cd06257">
    <property type="entry name" value="DnaJ"/>
    <property type="match status" value="1"/>
</dbReference>
<evidence type="ECO:0000259" key="2">
    <source>
        <dbReference type="PROSITE" id="PS50076"/>
    </source>
</evidence>
<dbReference type="InterPro" id="IPR036869">
    <property type="entry name" value="J_dom_sf"/>
</dbReference>
<keyword evidence="4" id="KW-1185">Reference proteome</keyword>